<dbReference type="Gene3D" id="1.10.10.1740">
    <property type="entry name" value="Transmembrane protein 14-like"/>
    <property type="match status" value="1"/>
</dbReference>
<evidence type="ECO:0000313" key="8">
    <source>
        <dbReference type="Proteomes" id="UP000249723"/>
    </source>
</evidence>
<evidence type="ECO:0000256" key="1">
    <source>
        <dbReference type="ARBA" id="ARBA00004370"/>
    </source>
</evidence>
<dbReference type="Proteomes" id="UP000249723">
    <property type="component" value="Unassembled WGS sequence"/>
</dbReference>
<evidence type="ECO:0000256" key="3">
    <source>
        <dbReference type="ARBA" id="ARBA00022692"/>
    </source>
</evidence>
<comment type="similarity">
    <text evidence="2">Belongs to the TMEM14 family.</text>
</comment>
<dbReference type="InterPro" id="IPR005349">
    <property type="entry name" value="TMEM14"/>
</dbReference>
<keyword evidence="8" id="KW-1185">Reference proteome</keyword>
<accession>A0A2X0L1M8</accession>
<feature type="transmembrane region" description="Helical" evidence="6">
    <location>
        <begin position="6"/>
        <end position="24"/>
    </location>
</feature>
<name>A0A2X0L1M8_9BASI</name>
<dbReference type="PANTHER" id="PTHR12668">
    <property type="entry name" value="TRANSMEMBRANE PROTEIN 14, 15"/>
    <property type="match status" value="1"/>
</dbReference>
<dbReference type="PANTHER" id="PTHR12668:SF43">
    <property type="entry name" value="TRANSMEMBRANE PROTEIN 14 HOMOLOG"/>
    <property type="match status" value="1"/>
</dbReference>
<proteinExistence type="inferred from homology"/>
<dbReference type="STRING" id="289078.A0A2X0L1M8"/>
<organism evidence="7 8">
    <name type="scientific">Microbotryum saponariae</name>
    <dbReference type="NCBI Taxonomy" id="289078"/>
    <lineage>
        <taxon>Eukaryota</taxon>
        <taxon>Fungi</taxon>
        <taxon>Dikarya</taxon>
        <taxon>Basidiomycota</taxon>
        <taxon>Pucciniomycotina</taxon>
        <taxon>Microbotryomycetes</taxon>
        <taxon>Microbotryales</taxon>
        <taxon>Microbotryaceae</taxon>
        <taxon>Microbotryum</taxon>
    </lineage>
</organism>
<evidence type="ECO:0000256" key="2">
    <source>
        <dbReference type="ARBA" id="ARBA00007590"/>
    </source>
</evidence>
<dbReference type="Pfam" id="PF03647">
    <property type="entry name" value="Tmemb_14"/>
    <property type="match status" value="1"/>
</dbReference>
<gene>
    <name evidence="7" type="ORF">BZ3500_MVSOF-1268-A1-R1_CHR3-2G06232</name>
</gene>
<dbReference type="GO" id="GO:0070453">
    <property type="term" value="P:regulation of heme biosynthetic process"/>
    <property type="evidence" value="ECO:0007669"/>
    <property type="project" value="TreeGrafter"/>
</dbReference>
<dbReference type="AlphaFoldDB" id="A0A2X0L1M8"/>
<keyword evidence="5 6" id="KW-0472">Membrane</keyword>
<reference evidence="8" key="1">
    <citation type="submission" date="2016-10" db="EMBL/GenBank/DDBJ databases">
        <authorList>
            <person name="Jeantristanb JTB J.-T."/>
            <person name="Ricardo R."/>
        </authorList>
    </citation>
    <scope>NUCLEOTIDE SEQUENCE [LARGE SCALE GENOMIC DNA]</scope>
</reference>
<evidence type="ECO:0000313" key="7">
    <source>
        <dbReference type="EMBL" id="SCZ98226.1"/>
    </source>
</evidence>
<keyword evidence="3 6" id="KW-0812">Transmembrane</keyword>
<feature type="transmembrane region" description="Helical" evidence="6">
    <location>
        <begin position="80"/>
        <end position="99"/>
    </location>
</feature>
<evidence type="ECO:0000256" key="6">
    <source>
        <dbReference type="SAM" id="Phobius"/>
    </source>
</evidence>
<feature type="transmembrane region" description="Helical" evidence="6">
    <location>
        <begin position="56"/>
        <end position="74"/>
    </location>
</feature>
<protein>
    <submittedName>
        <fullName evidence="7">BZ3500_MvSof-1268-A1-R1_Chr3-2g06232 protein</fullName>
    </submittedName>
</protein>
<comment type="subcellular location">
    <subcellularLocation>
        <location evidence="1">Membrane</location>
    </subcellularLocation>
</comment>
<dbReference type="InterPro" id="IPR044890">
    <property type="entry name" value="TMEM14_sf"/>
</dbReference>
<keyword evidence="4 6" id="KW-1133">Transmembrane helix</keyword>
<dbReference type="GO" id="GO:0031966">
    <property type="term" value="C:mitochondrial membrane"/>
    <property type="evidence" value="ECO:0007669"/>
    <property type="project" value="TreeGrafter"/>
</dbReference>
<dbReference type="EMBL" id="FMWP01000095">
    <property type="protein sequence ID" value="SCZ98226.1"/>
    <property type="molecule type" value="Genomic_DNA"/>
</dbReference>
<evidence type="ECO:0000256" key="5">
    <source>
        <dbReference type="ARBA" id="ARBA00023136"/>
    </source>
</evidence>
<evidence type="ECO:0000256" key="4">
    <source>
        <dbReference type="ARBA" id="ARBA00022989"/>
    </source>
</evidence>
<sequence>MDADTIFGYVAASLIAFGGAIGYLKRGSFASLVSGGGSGALLLWGVYQQTKHRRQVGLIVGVSLVLLGMMGPKALRSGKFMPSGLVTLLSVGLLVRFGMRLL</sequence>